<gene>
    <name evidence="1" type="ORF">W97_03078</name>
</gene>
<proteinExistence type="predicted"/>
<dbReference type="HOGENOM" id="CLU_2849597_0_0_1"/>
<accession>R7YPJ5</accession>
<evidence type="ECO:0000313" key="2">
    <source>
        <dbReference type="Proteomes" id="UP000016924"/>
    </source>
</evidence>
<dbReference type="AlphaFoldDB" id="R7YPJ5"/>
<reference evidence="2" key="1">
    <citation type="submission" date="2012-06" db="EMBL/GenBank/DDBJ databases">
        <title>The genome sequence of Coniosporium apollinis CBS 100218.</title>
        <authorList>
            <consortium name="The Broad Institute Genome Sequencing Platform"/>
            <person name="Cuomo C."/>
            <person name="Gorbushina A."/>
            <person name="Noack S."/>
            <person name="Walker B."/>
            <person name="Young S.K."/>
            <person name="Zeng Q."/>
            <person name="Gargeya S."/>
            <person name="Fitzgerald M."/>
            <person name="Haas B."/>
            <person name="Abouelleil A."/>
            <person name="Alvarado L."/>
            <person name="Arachchi H.M."/>
            <person name="Berlin A.M."/>
            <person name="Chapman S.B."/>
            <person name="Goldberg J."/>
            <person name="Griggs A."/>
            <person name="Gujja S."/>
            <person name="Hansen M."/>
            <person name="Howarth C."/>
            <person name="Imamovic A."/>
            <person name="Larimer J."/>
            <person name="McCowan C."/>
            <person name="Montmayeur A."/>
            <person name="Murphy C."/>
            <person name="Neiman D."/>
            <person name="Pearson M."/>
            <person name="Priest M."/>
            <person name="Roberts A."/>
            <person name="Saif S."/>
            <person name="Shea T."/>
            <person name="Sisk P."/>
            <person name="Sykes S."/>
            <person name="Wortman J."/>
            <person name="Nusbaum C."/>
            <person name="Birren B."/>
        </authorList>
    </citation>
    <scope>NUCLEOTIDE SEQUENCE [LARGE SCALE GENOMIC DNA]</scope>
    <source>
        <strain evidence="2">CBS 100218</strain>
    </source>
</reference>
<sequence>MVELNKTRGPESAWNFWDLTFAELEELGIPDATDPAWDGFLEILRRPWFTRVGRSSAMYLLGEKR</sequence>
<keyword evidence="2" id="KW-1185">Reference proteome</keyword>
<dbReference type="RefSeq" id="XP_007779167.1">
    <property type="nucleotide sequence ID" value="XM_007780977.1"/>
</dbReference>
<organism evidence="1 2">
    <name type="scientific">Coniosporium apollinis (strain CBS 100218)</name>
    <name type="common">Rock-inhabiting black yeast</name>
    <dbReference type="NCBI Taxonomy" id="1168221"/>
    <lineage>
        <taxon>Eukaryota</taxon>
        <taxon>Fungi</taxon>
        <taxon>Dikarya</taxon>
        <taxon>Ascomycota</taxon>
        <taxon>Pezizomycotina</taxon>
        <taxon>Dothideomycetes</taxon>
        <taxon>Dothideomycetes incertae sedis</taxon>
        <taxon>Coniosporium</taxon>
    </lineage>
</organism>
<protein>
    <submittedName>
        <fullName evidence="1">Uncharacterized protein</fullName>
    </submittedName>
</protein>
<dbReference type="GeneID" id="19900389"/>
<dbReference type="EMBL" id="JH767565">
    <property type="protein sequence ID" value="EON63850.1"/>
    <property type="molecule type" value="Genomic_DNA"/>
</dbReference>
<evidence type="ECO:0000313" key="1">
    <source>
        <dbReference type="EMBL" id="EON63850.1"/>
    </source>
</evidence>
<dbReference type="Proteomes" id="UP000016924">
    <property type="component" value="Unassembled WGS sequence"/>
</dbReference>
<name>R7YPJ5_CONA1</name>